<name>A0A0D2L2B4_HYPSF</name>
<reference evidence="3" key="1">
    <citation type="submission" date="2014-04" db="EMBL/GenBank/DDBJ databases">
        <title>Evolutionary Origins and Diversification of the Mycorrhizal Mutualists.</title>
        <authorList>
            <consortium name="DOE Joint Genome Institute"/>
            <consortium name="Mycorrhizal Genomics Consortium"/>
            <person name="Kohler A."/>
            <person name="Kuo A."/>
            <person name="Nagy L.G."/>
            <person name="Floudas D."/>
            <person name="Copeland A."/>
            <person name="Barry K.W."/>
            <person name="Cichocki N."/>
            <person name="Veneault-Fourrey C."/>
            <person name="LaButti K."/>
            <person name="Lindquist E.A."/>
            <person name="Lipzen A."/>
            <person name="Lundell T."/>
            <person name="Morin E."/>
            <person name="Murat C."/>
            <person name="Riley R."/>
            <person name="Ohm R."/>
            <person name="Sun H."/>
            <person name="Tunlid A."/>
            <person name="Henrissat B."/>
            <person name="Grigoriev I.V."/>
            <person name="Hibbett D.S."/>
            <person name="Martin F."/>
        </authorList>
    </citation>
    <scope>NUCLEOTIDE SEQUENCE [LARGE SCALE GENOMIC DNA]</scope>
    <source>
        <strain evidence="3">FD-334 SS-4</strain>
    </source>
</reference>
<evidence type="ECO:0000256" key="1">
    <source>
        <dbReference type="SAM" id="MobiDB-lite"/>
    </source>
</evidence>
<evidence type="ECO:0000313" key="2">
    <source>
        <dbReference type="EMBL" id="KJA20812.1"/>
    </source>
</evidence>
<feature type="compositionally biased region" description="Basic and acidic residues" evidence="1">
    <location>
        <begin position="151"/>
        <end position="161"/>
    </location>
</feature>
<dbReference type="Proteomes" id="UP000054270">
    <property type="component" value="Unassembled WGS sequence"/>
</dbReference>
<feature type="compositionally biased region" description="Polar residues" evidence="1">
    <location>
        <begin position="190"/>
        <end position="202"/>
    </location>
</feature>
<evidence type="ECO:0000313" key="3">
    <source>
        <dbReference type="Proteomes" id="UP000054270"/>
    </source>
</evidence>
<feature type="region of interest" description="Disordered" evidence="1">
    <location>
        <begin position="1"/>
        <end position="44"/>
    </location>
</feature>
<feature type="compositionally biased region" description="Basic and acidic residues" evidence="1">
    <location>
        <begin position="224"/>
        <end position="235"/>
    </location>
</feature>
<keyword evidence="3" id="KW-1185">Reference proteome</keyword>
<accession>A0A0D2L2B4</accession>
<proteinExistence type="predicted"/>
<feature type="region of interest" description="Disordered" evidence="1">
    <location>
        <begin position="121"/>
        <end position="164"/>
    </location>
</feature>
<dbReference type="EMBL" id="KN817563">
    <property type="protein sequence ID" value="KJA20812.1"/>
    <property type="molecule type" value="Genomic_DNA"/>
</dbReference>
<gene>
    <name evidence="2" type="ORF">HYPSUDRAFT_203412</name>
</gene>
<organism evidence="2 3">
    <name type="scientific">Hypholoma sublateritium (strain FD-334 SS-4)</name>
    <dbReference type="NCBI Taxonomy" id="945553"/>
    <lineage>
        <taxon>Eukaryota</taxon>
        <taxon>Fungi</taxon>
        <taxon>Dikarya</taxon>
        <taxon>Basidiomycota</taxon>
        <taxon>Agaricomycotina</taxon>
        <taxon>Agaricomycetes</taxon>
        <taxon>Agaricomycetidae</taxon>
        <taxon>Agaricales</taxon>
        <taxon>Agaricineae</taxon>
        <taxon>Strophariaceae</taxon>
        <taxon>Hypholoma</taxon>
    </lineage>
</organism>
<dbReference type="AlphaFoldDB" id="A0A0D2L2B4"/>
<sequence>MSNGQQGAGSAIPDDNATVSPGGSHASNNNSPRAAEAQVLGNFTGQLAPDHQRLLDDLAATIDEFRNGHVEKTKAYTQLFNRLTAYDDINVSQGQKITAFAAYSKELESAEANSIRASERGRAYLPAGHPSRPDELQSGLRRKRPASGSPERGREDIHGGNDHPAYQVSRFVEQFGGATQLADDAPMDHATQSADNTSTAGTTRRFPGAEPSVAADEDDDDGEEHGAKRPRRAVEAHMPWYNRKADVDAGPLRPSCEQTV</sequence>
<protein>
    <submittedName>
        <fullName evidence="2">Uncharacterized protein</fullName>
    </submittedName>
</protein>
<feature type="compositionally biased region" description="Polar residues" evidence="1">
    <location>
        <begin position="17"/>
        <end position="32"/>
    </location>
</feature>
<feature type="region of interest" description="Disordered" evidence="1">
    <location>
        <begin position="183"/>
        <end position="237"/>
    </location>
</feature>